<reference evidence="1 2" key="1">
    <citation type="journal article" date="2021" name="Front. Genet.">
        <title>Chromosome-Level Genome Assembly Reveals Significant Gene Expansion in the Toll and IMD Signaling Pathways of Dendrolimus kikuchii.</title>
        <authorList>
            <person name="Zhou J."/>
            <person name="Wu P."/>
            <person name="Xiong Z."/>
            <person name="Liu N."/>
            <person name="Zhao N."/>
            <person name="Ji M."/>
            <person name="Qiu Y."/>
            <person name="Yang B."/>
        </authorList>
    </citation>
    <scope>NUCLEOTIDE SEQUENCE [LARGE SCALE GENOMIC DNA]</scope>
    <source>
        <strain evidence="1">Ann1</strain>
    </source>
</reference>
<protein>
    <submittedName>
        <fullName evidence="1">Uncharacterized protein</fullName>
    </submittedName>
</protein>
<keyword evidence="2" id="KW-1185">Reference proteome</keyword>
<name>A0ACC1DHV6_9NEOP</name>
<dbReference type="EMBL" id="CM034388">
    <property type="protein sequence ID" value="KAJ0183022.1"/>
    <property type="molecule type" value="Genomic_DNA"/>
</dbReference>
<evidence type="ECO:0000313" key="1">
    <source>
        <dbReference type="EMBL" id="KAJ0183022.1"/>
    </source>
</evidence>
<dbReference type="Proteomes" id="UP000824533">
    <property type="component" value="Linkage Group LG02"/>
</dbReference>
<sequence>MTEVNKVSVRIPPFWPEDPLVWFAQIEDQFAIAGITVDTTKFYYITSNLEPQYARHVSDIIKKPPDDGKYEKLKTELIKRLSISQEAKLKQLLNDEVLGDRKPSEFLRHLQKLAGPTVPEDFMKTLWTGRLPTHIQTAVASQRKLSLTESAELADCIYDIVQSTPQVSSISNCDVPTNDMAKQLAELTKEVASLRTQLNNERTRHRRKSRDRCHNNNSHRSRSKSKSYDRSVCWYHQKFGTKANRCTTPCSYSSSSGNVSDSRK</sequence>
<gene>
    <name evidence="1" type="ORF">K1T71_000998</name>
</gene>
<comment type="caution">
    <text evidence="1">The sequence shown here is derived from an EMBL/GenBank/DDBJ whole genome shotgun (WGS) entry which is preliminary data.</text>
</comment>
<organism evidence="1 2">
    <name type="scientific">Dendrolimus kikuchii</name>
    <dbReference type="NCBI Taxonomy" id="765133"/>
    <lineage>
        <taxon>Eukaryota</taxon>
        <taxon>Metazoa</taxon>
        <taxon>Ecdysozoa</taxon>
        <taxon>Arthropoda</taxon>
        <taxon>Hexapoda</taxon>
        <taxon>Insecta</taxon>
        <taxon>Pterygota</taxon>
        <taxon>Neoptera</taxon>
        <taxon>Endopterygota</taxon>
        <taxon>Lepidoptera</taxon>
        <taxon>Glossata</taxon>
        <taxon>Ditrysia</taxon>
        <taxon>Bombycoidea</taxon>
        <taxon>Lasiocampidae</taxon>
        <taxon>Dendrolimus</taxon>
    </lineage>
</organism>
<evidence type="ECO:0000313" key="2">
    <source>
        <dbReference type="Proteomes" id="UP000824533"/>
    </source>
</evidence>
<accession>A0ACC1DHV6</accession>
<proteinExistence type="predicted"/>